<proteinExistence type="predicted"/>
<protein>
    <submittedName>
        <fullName evidence="1">Type I phosphodiesterase/nucleotide pyrophosphatase</fullName>
    </submittedName>
</protein>
<dbReference type="eggNOG" id="COG1524">
    <property type="taxonomic scope" value="Bacteria"/>
</dbReference>
<gene>
    <name evidence="1" type="ordered locus">Trad_0892</name>
</gene>
<dbReference type="PANTHER" id="PTHR10151:SF120">
    <property type="entry name" value="BIS(5'-ADENOSYL)-TRIPHOSPHATASE"/>
    <property type="match status" value="1"/>
</dbReference>
<keyword evidence="2" id="KW-1185">Reference proteome</keyword>
<dbReference type="InterPro" id="IPR002591">
    <property type="entry name" value="Phosphodiest/P_Trfase"/>
</dbReference>
<reference evidence="1 2" key="2">
    <citation type="journal article" date="2011" name="Stand. Genomic Sci.">
        <title>Complete genome sequence of Truepera radiovictrix type strain (RQ-24).</title>
        <authorList>
            <person name="Ivanova N."/>
            <person name="Rohde C."/>
            <person name="Munk C."/>
            <person name="Nolan M."/>
            <person name="Lucas S."/>
            <person name="Del Rio T.G."/>
            <person name="Tice H."/>
            <person name="Deshpande S."/>
            <person name="Cheng J.F."/>
            <person name="Tapia R."/>
            <person name="Han C."/>
            <person name="Goodwin L."/>
            <person name="Pitluck S."/>
            <person name="Liolios K."/>
            <person name="Mavromatis K."/>
            <person name="Mikhailova N."/>
            <person name="Pati A."/>
            <person name="Chen A."/>
            <person name="Palaniappan K."/>
            <person name="Land M."/>
            <person name="Hauser L."/>
            <person name="Chang Y.J."/>
            <person name="Jeffries C.D."/>
            <person name="Brambilla E."/>
            <person name="Rohde M."/>
            <person name="Goker M."/>
            <person name="Tindall B.J."/>
            <person name="Woyke T."/>
            <person name="Bristow J."/>
            <person name="Eisen J.A."/>
            <person name="Markowitz V."/>
            <person name="Hugenholtz P."/>
            <person name="Kyrpides N.C."/>
            <person name="Klenk H.P."/>
            <person name="Lapidus A."/>
        </authorList>
    </citation>
    <scope>NUCLEOTIDE SEQUENCE [LARGE SCALE GENOMIC DNA]</scope>
    <source>
        <strain evidence="2">DSM 17093 / CIP 108686 / LMG 22925 / RQ-24</strain>
    </source>
</reference>
<dbReference type="Proteomes" id="UP000000379">
    <property type="component" value="Chromosome"/>
</dbReference>
<name>D7CUN5_TRURR</name>
<evidence type="ECO:0000313" key="2">
    <source>
        <dbReference type="Proteomes" id="UP000000379"/>
    </source>
</evidence>
<dbReference type="Gene3D" id="3.30.1360.110">
    <property type="entry name" value="Domain 2, Phosphonoacetate Hydrolase"/>
    <property type="match status" value="1"/>
</dbReference>
<dbReference type="OrthoDB" id="9771966at2"/>
<dbReference type="GO" id="GO:0016787">
    <property type="term" value="F:hydrolase activity"/>
    <property type="evidence" value="ECO:0007669"/>
    <property type="project" value="UniProtKB-ARBA"/>
</dbReference>
<dbReference type="EMBL" id="CP002049">
    <property type="protein sequence ID" value="ADI14026.1"/>
    <property type="molecule type" value="Genomic_DNA"/>
</dbReference>
<reference evidence="2" key="1">
    <citation type="submission" date="2010-05" db="EMBL/GenBank/DDBJ databases">
        <title>The complete genome of Truepera radiovictris DSM 17093.</title>
        <authorList>
            <consortium name="US DOE Joint Genome Institute (JGI-PGF)"/>
            <person name="Lucas S."/>
            <person name="Copeland A."/>
            <person name="Lapidus A."/>
            <person name="Glavina del Rio T."/>
            <person name="Dalin E."/>
            <person name="Tice H."/>
            <person name="Bruce D."/>
            <person name="Goodwin L."/>
            <person name="Pitluck S."/>
            <person name="Kyrpides N."/>
            <person name="Mavromatis K."/>
            <person name="Ovchinnikova G."/>
            <person name="Munk A.C."/>
            <person name="Detter J.C."/>
            <person name="Han C."/>
            <person name="Tapia R."/>
            <person name="Land M."/>
            <person name="Hauser L."/>
            <person name="Markowitz V."/>
            <person name="Cheng J.-F."/>
            <person name="Hugenholtz P."/>
            <person name="Woyke T."/>
            <person name="Wu D."/>
            <person name="Tindall B."/>
            <person name="Pomrenke H.G."/>
            <person name="Brambilla E."/>
            <person name="Klenk H.-P."/>
            <person name="Eisen J.A."/>
        </authorList>
    </citation>
    <scope>NUCLEOTIDE SEQUENCE [LARGE SCALE GENOMIC DNA]</scope>
    <source>
        <strain evidence="2">DSM 17093 / CIP 108686 / LMG 22925 / RQ-24</strain>
    </source>
</reference>
<sequence>MHRTAHKTAVLNVVGLTPELIPHMPRVKAFADAGALATLAEVVPAVTCSAHATFLTGTLPREHGIVGNGWYFRDECEVRFWHRSDRLVAGARLWDVARSQDPTFTVANLHWRYATYSSADVVVIERPTYPADGRKLPDIYTWPHDLRPALTAELGTFPLFHFWGPNSSIKGSRWIAEAAKAVETRFDPTLSLVYLPHLDYALQRFGPDLAKVARDLRDIDAVVGDLIDFFAARGARVVLLSEYGIDFVSKPVHLNRVLRERGFLSLREELGLEVLNFGMSEAFAVADHQIAHVYVQNPARLGEVRSLLEATEGVGEVLDREGQRRYGLDHPRSGDLVVLAEPGAWFTYYYWFDDRKAPDFARTVDIHRKPGYDPVELFFDPAIKQPKLKAARILACKKLGFRYLMDVIGLDATLVKGSHGLRSRSEARAPVLITREPLRGRVLDATEVFGVILEHLGLEAPASAPRRGENLLR</sequence>
<accession>D7CUN5</accession>
<dbReference type="RefSeq" id="WP_013177398.1">
    <property type="nucleotide sequence ID" value="NC_014221.1"/>
</dbReference>
<dbReference type="AlphaFoldDB" id="D7CUN5"/>
<evidence type="ECO:0000313" key="1">
    <source>
        <dbReference type="EMBL" id="ADI14026.1"/>
    </source>
</evidence>
<dbReference type="Gene3D" id="3.40.720.10">
    <property type="entry name" value="Alkaline Phosphatase, subunit A"/>
    <property type="match status" value="1"/>
</dbReference>
<dbReference type="InterPro" id="IPR017850">
    <property type="entry name" value="Alkaline_phosphatase_core_sf"/>
</dbReference>
<dbReference type="Pfam" id="PF01663">
    <property type="entry name" value="Phosphodiest"/>
    <property type="match status" value="1"/>
</dbReference>
<organism evidence="1 2">
    <name type="scientific">Truepera radiovictrix (strain DSM 17093 / CIP 108686 / LMG 22925 / RQ-24)</name>
    <dbReference type="NCBI Taxonomy" id="649638"/>
    <lineage>
        <taxon>Bacteria</taxon>
        <taxon>Thermotogati</taxon>
        <taxon>Deinococcota</taxon>
        <taxon>Deinococci</taxon>
        <taxon>Trueperales</taxon>
        <taxon>Trueperaceae</taxon>
        <taxon>Truepera</taxon>
    </lineage>
</organism>
<dbReference type="HOGENOM" id="CLU_047974_0_0_0"/>
<dbReference type="SUPFAM" id="SSF53649">
    <property type="entry name" value="Alkaline phosphatase-like"/>
    <property type="match status" value="1"/>
</dbReference>
<dbReference type="STRING" id="649638.Trad_0892"/>
<dbReference type="KEGG" id="tra:Trad_0892"/>
<dbReference type="PANTHER" id="PTHR10151">
    <property type="entry name" value="ECTONUCLEOTIDE PYROPHOSPHATASE/PHOSPHODIESTERASE"/>
    <property type="match status" value="1"/>
</dbReference>
<dbReference type="InterPro" id="IPR023116">
    <property type="entry name" value="Phosphonoacetate_hydro_insert"/>
</dbReference>